<protein>
    <submittedName>
        <fullName evidence="1">Uncharacterized protein</fullName>
    </submittedName>
</protein>
<dbReference type="Proteomes" id="UP000249169">
    <property type="component" value="Unassembled WGS sequence"/>
</dbReference>
<dbReference type="AlphaFoldDB" id="A0A328C8M2"/>
<dbReference type="OrthoDB" id="5499489at2"/>
<comment type="caution">
    <text evidence="1">The sequence shown here is derived from an EMBL/GenBank/DDBJ whole genome shotgun (WGS) entry which is preliminary data.</text>
</comment>
<evidence type="ECO:0000313" key="1">
    <source>
        <dbReference type="EMBL" id="RAL24785.1"/>
    </source>
</evidence>
<accession>A0A328C8M2</accession>
<gene>
    <name evidence="1" type="ORF">DL240_00820</name>
</gene>
<keyword evidence="2" id="KW-1185">Reference proteome</keyword>
<organism evidence="1 2">
    <name type="scientific">Lujinxingia litoralis</name>
    <dbReference type="NCBI Taxonomy" id="2211119"/>
    <lineage>
        <taxon>Bacteria</taxon>
        <taxon>Deltaproteobacteria</taxon>
        <taxon>Bradymonadales</taxon>
        <taxon>Lujinxingiaceae</taxon>
        <taxon>Lujinxingia</taxon>
    </lineage>
</organism>
<dbReference type="RefSeq" id="WP_111727957.1">
    <property type="nucleotide sequence ID" value="NZ_QHKO01000001.1"/>
</dbReference>
<sequence length="259" mass="29123">MSQTNHLIAADLPYLLWRTHRGPHAERFPEAIATNGTIIRRVGAMERQIYIQQFEAPHAARALVKRIEAGLSRQHALIGYSLMQGDDPVAIRVTGSSDNPGWMAFPDRGALPLELRPPNARTTLPQLATDLPRRRLVAGAALRWQRDRLILHAALEERGHNIPLNLLPHVGPLSLVATRPDATGLAEVSLGNRPTRPDLRQALDDRLELTIPLPTHPTRKLLEDPTARFWLRLELSANLLCLPPRWRTFDLEIRPTAPR</sequence>
<name>A0A328C8M2_9DELT</name>
<proteinExistence type="predicted"/>
<reference evidence="1 2" key="1">
    <citation type="submission" date="2018-05" db="EMBL/GenBank/DDBJ databases">
        <title>Lujinxingia marina gen. nov. sp. nov., a new facultative anaerobic member of the class Deltaproteobacteria, and proposal of Lujinxingaceae fam. nov.</title>
        <authorList>
            <person name="Li C.-M."/>
        </authorList>
    </citation>
    <scope>NUCLEOTIDE SEQUENCE [LARGE SCALE GENOMIC DNA]</scope>
    <source>
        <strain evidence="1 2">B210</strain>
    </source>
</reference>
<evidence type="ECO:0000313" key="2">
    <source>
        <dbReference type="Proteomes" id="UP000249169"/>
    </source>
</evidence>
<dbReference type="EMBL" id="QHKO01000001">
    <property type="protein sequence ID" value="RAL24785.1"/>
    <property type="molecule type" value="Genomic_DNA"/>
</dbReference>